<organism evidence="6 7">
    <name type="scientific">Candidatus Tagabacteria bacterium RIFCSPLOWO2_01_FULL_42_9</name>
    <dbReference type="NCBI Taxonomy" id="1802296"/>
    <lineage>
        <taxon>Bacteria</taxon>
        <taxon>Candidatus Tagaibacteriota</taxon>
    </lineage>
</organism>
<name>A0A1G2LX64_9BACT</name>
<reference evidence="6 7" key="1">
    <citation type="journal article" date="2016" name="Nat. Commun.">
        <title>Thousands of microbial genomes shed light on interconnected biogeochemical processes in an aquifer system.</title>
        <authorList>
            <person name="Anantharaman K."/>
            <person name="Brown C.T."/>
            <person name="Hug L.A."/>
            <person name="Sharon I."/>
            <person name="Castelle C.J."/>
            <person name="Probst A.J."/>
            <person name="Thomas B.C."/>
            <person name="Singh A."/>
            <person name="Wilkins M.J."/>
            <person name="Karaoz U."/>
            <person name="Brodie E.L."/>
            <person name="Williams K.H."/>
            <person name="Hubbard S.S."/>
            <person name="Banfield J.F."/>
        </authorList>
    </citation>
    <scope>NUCLEOTIDE SEQUENCE [LARGE SCALE GENOMIC DNA]</scope>
</reference>
<evidence type="ECO:0000256" key="5">
    <source>
        <dbReference type="SAM" id="Phobius"/>
    </source>
</evidence>
<dbReference type="EMBL" id="MHRA01000001">
    <property type="protein sequence ID" value="OHA16197.1"/>
    <property type="molecule type" value="Genomic_DNA"/>
</dbReference>
<accession>A0A1G2LX64</accession>
<dbReference type="PANTHER" id="PTHR30563">
    <property type="entry name" value="DNA RECOMBINATION PROTEIN RMUC"/>
    <property type="match status" value="1"/>
</dbReference>
<sequence>MESQQIIFILLAVVGGVLIGILPFLIFRFFEQYKKPAKEEQDEAILMLQEQLKEIRGTLDMKLAESNRAIQEQSGATTKLVREITEELVKVGEGQKQVVGFADQLKNLQDILKNPKQRGILGEFYLETVLKNVLPPKSYEMQYKFKNGEIVDAVVFVKDKIVPIDAKFSLENYNRILEERDNAEKERLEKVFKQDLKLRIDETSKYIRPSEGTMEFAFMFIPAEAIYYDLLVNQIGAIKSNTRDLIEYAFKEKRVIIVSPTSFLAYLQTVLQGLKALQIEESAKEIMKRVEDLGRHLKSYQDFILKLGNNLSTAVNSYNSASKEFQKIDKDVIKITGEGINPEPITLDKPEEI</sequence>
<gene>
    <name evidence="6" type="ORF">A3A10_00760</name>
</gene>
<dbReference type="GO" id="GO:0006310">
    <property type="term" value="P:DNA recombination"/>
    <property type="evidence" value="ECO:0007669"/>
    <property type="project" value="UniProtKB-KW"/>
</dbReference>
<comment type="function">
    <text evidence="1">Involved in DNA recombination.</text>
</comment>
<evidence type="ECO:0000313" key="6">
    <source>
        <dbReference type="EMBL" id="OHA16197.1"/>
    </source>
</evidence>
<dbReference type="Pfam" id="PF02646">
    <property type="entry name" value="RmuC"/>
    <property type="match status" value="1"/>
</dbReference>
<keyword evidence="5" id="KW-0472">Membrane</keyword>
<comment type="similarity">
    <text evidence="2">Belongs to the RmuC family.</text>
</comment>
<evidence type="ECO:0000313" key="7">
    <source>
        <dbReference type="Proteomes" id="UP000178116"/>
    </source>
</evidence>
<keyword evidence="3" id="KW-0175">Coiled coil</keyword>
<dbReference type="Proteomes" id="UP000178116">
    <property type="component" value="Unassembled WGS sequence"/>
</dbReference>
<evidence type="ECO:0000256" key="2">
    <source>
        <dbReference type="ARBA" id="ARBA00009840"/>
    </source>
</evidence>
<evidence type="ECO:0008006" key="8">
    <source>
        <dbReference type="Google" id="ProtNLM"/>
    </source>
</evidence>
<keyword evidence="4" id="KW-0233">DNA recombination</keyword>
<comment type="caution">
    <text evidence="6">The sequence shown here is derived from an EMBL/GenBank/DDBJ whole genome shotgun (WGS) entry which is preliminary data.</text>
</comment>
<protein>
    <recommendedName>
        <fullName evidence="8">DNA recombination protein RmuC</fullName>
    </recommendedName>
</protein>
<keyword evidence="5" id="KW-1133">Transmembrane helix</keyword>
<feature type="transmembrane region" description="Helical" evidence="5">
    <location>
        <begin position="6"/>
        <end position="30"/>
    </location>
</feature>
<dbReference type="PANTHER" id="PTHR30563:SF0">
    <property type="entry name" value="DNA RECOMBINATION PROTEIN RMUC"/>
    <property type="match status" value="1"/>
</dbReference>
<evidence type="ECO:0000256" key="3">
    <source>
        <dbReference type="ARBA" id="ARBA00023054"/>
    </source>
</evidence>
<dbReference type="InterPro" id="IPR003798">
    <property type="entry name" value="DNA_recombination_RmuC"/>
</dbReference>
<proteinExistence type="inferred from homology"/>
<evidence type="ECO:0000256" key="4">
    <source>
        <dbReference type="ARBA" id="ARBA00023172"/>
    </source>
</evidence>
<dbReference type="AlphaFoldDB" id="A0A1G2LX64"/>
<evidence type="ECO:0000256" key="1">
    <source>
        <dbReference type="ARBA" id="ARBA00003416"/>
    </source>
</evidence>
<keyword evidence="5" id="KW-0812">Transmembrane</keyword>